<evidence type="ECO:0000313" key="3">
    <source>
        <dbReference type="Proteomes" id="UP000234474"/>
    </source>
</evidence>
<evidence type="ECO:0000256" key="1">
    <source>
        <dbReference type="SAM" id="MobiDB-lite"/>
    </source>
</evidence>
<proteinExistence type="predicted"/>
<dbReference type="AlphaFoldDB" id="A0A2I1CBY8"/>
<evidence type="ECO:0000313" key="2">
    <source>
        <dbReference type="EMBL" id="PKX95111.1"/>
    </source>
</evidence>
<organism evidence="2 3">
    <name type="scientific">Aspergillus novofumigatus (strain IBT 16806)</name>
    <dbReference type="NCBI Taxonomy" id="1392255"/>
    <lineage>
        <taxon>Eukaryota</taxon>
        <taxon>Fungi</taxon>
        <taxon>Dikarya</taxon>
        <taxon>Ascomycota</taxon>
        <taxon>Pezizomycotina</taxon>
        <taxon>Eurotiomycetes</taxon>
        <taxon>Eurotiomycetidae</taxon>
        <taxon>Eurotiales</taxon>
        <taxon>Aspergillaceae</taxon>
        <taxon>Aspergillus</taxon>
        <taxon>Aspergillus subgen. Fumigati</taxon>
    </lineage>
</organism>
<dbReference type="EMBL" id="MSZS01000003">
    <property type="protein sequence ID" value="PKX95111.1"/>
    <property type="molecule type" value="Genomic_DNA"/>
</dbReference>
<accession>A0A2I1CBY8</accession>
<gene>
    <name evidence="2" type="ORF">P174DRAFT_439781</name>
</gene>
<dbReference type="GeneID" id="36534220"/>
<dbReference type="Proteomes" id="UP000234474">
    <property type="component" value="Unassembled WGS sequence"/>
</dbReference>
<protein>
    <submittedName>
        <fullName evidence="2">Uncharacterized protein</fullName>
    </submittedName>
</protein>
<sequence>MSRDGHVTTPVLKVVRRRHDPDRPATRPSGGEGRRLTTLTAPEGHKIFGGSP</sequence>
<reference evidence="3" key="1">
    <citation type="journal article" date="2018" name="Proc. Natl. Acad. Sci. U.S.A.">
        <title>Linking secondary metabolites to gene clusters through genome sequencing of six diverse Aspergillus species.</title>
        <authorList>
            <person name="Kaerboelling I."/>
            <person name="Vesth T.C."/>
            <person name="Frisvad J.C."/>
            <person name="Nybo J.L."/>
            <person name="Theobald S."/>
            <person name="Kuo A."/>
            <person name="Bowyer P."/>
            <person name="Matsuda Y."/>
            <person name="Mondo S."/>
            <person name="Lyhne E.K."/>
            <person name="Kogle M.E."/>
            <person name="Clum A."/>
            <person name="Lipzen A."/>
            <person name="Salamov A."/>
            <person name="Ngan C.Y."/>
            <person name="Daum C."/>
            <person name="Chiniquy J."/>
            <person name="Barry K."/>
            <person name="LaButti K."/>
            <person name="Haridas S."/>
            <person name="Simmons B.A."/>
            <person name="Magnuson J.K."/>
            <person name="Mortensen U.H."/>
            <person name="Larsen T.O."/>
            <person name="Grigoriev I.V."/>
            <person name="Baker S.E."/>
            <person name="Andersen M.R."/>
        </authorList>
    </citation>
    <scope>NUCLEOTIDE SEQUENCE [LARGE SCALE GENOMIC DNA]</scope>
    <source>
        <strain evidence="3">IBT 16806</strain>
    </source>
</reference>
<comment type="caution">
    <text evidence="2">The sequence shown here is derived from an EMBL/GenBank/DDBJ whole genome shotgun (WGS) entry which is preliminary data.</text>
</comment>
<dbReference type="VEuPathDB" id="FungiDB:P174DRAFT_439781"/>
<name>A0A2I1CBY8_ASPN1</name>
<keyword evidence="3" id="KW-1185">Reference proteome</keyword>
<feature type="region of interest" description="Disordered" evidence="1">
    <location>
        <begin position="1"/>
        <end position="52"/>
    </location>
</feature>
<dbReference type="RefSeq" id="XP_024683706.1">
    <property type="nucleotide sequence ID" value="XM_024826895.1"/>
</dbReference>